<sequence length="65" mass="6464">MWAAALPRQGIGPSPYVFGAVLGVLGEVARGLVTEGVDEPVQQGGPAVPAVEVVQAVVAVELGAL</sequence>
<protein>
    <submittedName>
        <fullName evidence="1">Uncharacterized protein</fullName>
    </submittedName>
</protein>
<organism evidence="1 2">
    <name type="scientific">Streptomyces albospinus</name>
    <dbReference type="NCBI Taxonomy" id="285515"/>
    <lineage>
        <taxon>Bacteria</taxon>
        <taxon>Bacillati</taxon>
        <taxon>Actinomycetota</taxon>
        <taxon>Actinomycetes</taxon>
        <taxon>Kitasatosporales</taxon>
        <taxon>Streptomycetaceae</taxon>
        <taxon>Streptomyces</taxon>
    </lineage>
</organism>
<proteinExistence type="predicted"/>
<dbReference type="RefSeq" id="WP_189301414.1">
    <property type="nucleotide sequence ID" value="NZ_BMRP01000012.1"/>
</dbReference>
<comment type="caution">
    <text evidence="1">The sequence shown here is derived from an EMBL/GenBank/DDBJ whole genome shotgun (WGS) entry which is preliminary data.</text>
</comment>
<dbReference type="Proteomes" id="UP000654471">
    <property type="component" value="Unassembled WGS sequence"/>
</dbReference>
<evidence type="ECO:0000313" key="2">
    <source>
        <dbReference type="Proteomes" id="UP000654471"/>
    </source>
</evidence>
<evidence type="ECO:0000313" key="1">
    <source>
        <dbReference type="EMBL" id="GGU68705.1"/>
    </source>
</evidence>
<keyword evidence="2" id="KW-1185">Reference proteome</keyword>
<dbReference type="EMBL" id="BMRP01000012">
    <property type="protein sequence ID" value="GGU68705.1"/>
    <property type="molecule type" value="Genomic_DNA"/>
</dbReference>
<reference evidence="2" key="1">
    <citation type="journal article" date="2019" name="Int. J. Syst. Evol. Microbiol.">
        <title>The Global Catalogue of Microorganisms (GCM) 10K type strain sequencing project: providing services to taxonomists for standard genome sequencing and annotation.</title>
        <authorList>
            <consortium name="The Broad Institute Genomics Platform"/>
            <consortium name="The Broad Institute Genome Sequencing Center for Infectious Disease"/>
            <person name="Wu L."/>
            <person name="Ma J."/>
        </authorList>
    </citation>
    <scope>NUCLEOTIDE SEQUENCE [LARGE SCALE GENOMIC DNA]</scope>
    <source>
        <strain evidence="2">JCM 3399</strain>
    </source>
</reference>
<gene>
    <name evidence="1" type="ORF">GCM10010211_37610</name>
</gene>
<accession>A0ABQ2V5Q7</accession>
<name>A0ABQ2V5Q7_9ACTN</name>